<evidence type="ECO:0000256" key="2">
    <source>
        <dbReference type="SAM" id="MobiDB-lite"/>
    </source>
</evidence>
<dbReference type="SUPFAM" id="SSF50494">
    <property type="entry name" value="Trypsin-like serine proteases"/>
    <property type="match status" value="1"/>
</dbReference>
<reference evidence="3" key="1">
    <citation type="submission" date="2020-11" db="EMBL/GenBank/DDBJ databases">
        <title>RNA virus dark matter in the feces of wild birds.</title>
        <authorList>
            <person name="Lu X."/>
            <person name="Yang X.S."/>
            <person name="Zhang W."/>
        </authorList>
    </citation>
    <scope>NUCLEOTIDE SEQUENCE</scope>
    <source>
        <strain evidence="3">BrownBrowrockpipit144con110</strain>
    </source>
</reference>
<dbReference type="InterPro" id="IPR009003">
    <property type="entry name" value="Peptidase_S1_PA"/>
</dbReference>
<feature type="region of interest" description="Disordered" evidence="2">
    <location>
        <begin position="427"/>
        <end position="466"/>
    </location>
</feature>
<feature type="compositionally biased region" description="Low complexity" evidence="2">
    <location>
        <begin position="436"/>
        <end position="460"/>
    </location>
</feature>
<dbReference type="EMBL" id="MW239199">
    <property type="protein sequence ID" value="UGO57144.1"/>
    <property type="molecule type" value="Genomic_RNA"/>
</dbReference>
<dbReference type="GO" id="GO:0016787">
    <property type="term" value="F:hydrolase activity"/>
    <property type="evidence" value="ECO:0007669"/>
    <property type="project" value="UniProtKB-KW"/>
</dbReference>
<keyword evidence="1" id="KW-0378">Hydrolase</keyword>
<name>A0A8K1U209_9VIRU</name>
<accession>A0A8K1U209</accession>
<protein>
    <recommendedName>
        <fullName evidence="4">Serine protease</fullName>
    </recommendedName>
</protein>
<evidence type="ECO:0000313" key="3">
    <source>
        <dbReference type="EMBL" id="UGO57144.1"/>
    </source>
</evidence>
<evidence type="ECO:0008006" key="4">
    <source>
        <dbReference type="Google" id="ProtNLM"/>
    </source>
</evidence>
<evidence type="ECO:0000256" key="1">
    <source>
        <dbReference type="ARBA" id="ARBA00022801"/>
    </source>
</evidence>
<sequence length="466" mass="51188">MRGFTAEKMAPGSQFIPVIPERYPKIQANVLISVDGGSFVYSGQCFRVGDYIWTANHVIEEADEVMIVNPRNKATAKFQASAFKQIEGDIAILKIEHGSVSALGLSSGKFVRKAADGLLAAFVEVIAGDKKTLGLLTPHDSFSYVTYSGSTINGFSGAPYLINNMVCGMHIGHQTVNLGYDGAYLSALAKLKQEVRSESTVDFIFDYMNRAGKKLKFKQSPYDPDEWIVRVGGRYHVISDDDYEQIHHRYNQQFEDHDDEWDAFEDAGEWVGDLDDVGMSRRSRKNADRSFARAAARLDKFSLENAVREEVGQAMKKAGVLTTADIAYTDSGNEFRAPVRSGADAGALGNASLAHVVVPTNVMQKLVPTPQLQFPSKLTNLVTDLPASMHVEQKQASTSTQPEVKSAEMIDWATIVQEAVKNVTRNQYRTLRGTPKKTGTIPKSPKKSTSTSLPLPLKPTQPGDSK</sequence>
<dbReference type="InterPro" id="IPR043504">
    <property type="entry name" value="Peptidase_S1_PA_chymotrypsin"/>
</dbReference>
<organism evidence="3">
    <name type="scientific">Riboviria sp</name>
    <dbReference type="NCBI Taxonomy" id="2585031"/>
    <lineage>
        <taxon>Viruses</taxon>
        <taxon>Riboviria</taxon>
    </lineage>
</organism>
<dbReference type="Gene3D" id="2.40.10.10">
    <property type="entry name" value="Trypsin-like serine proteases"/>
    <property type="match status" value="2"/>
</dbReference>
<proteinExistence type="predicted"/>